<reference evidence="1" key="1">
    <citation type="submission" date="2020-05" db="EMBL/GenBank/DDBJ databases">
        <title>Large-scale comparative analyses of tick genomes elucidate their genetic diversity and vector capacities.</title>
        <authorList>
            <person name="Jia N."/>
            <person name="Wang J."/>
            <person name="Shi W."/>
            <person name="Du L."/>
            <person name="Sun Y."/>
            <person name="Zhan W."/>
            <person name="Jiang J."/>
            <person name="Wang Q."/>
            <person name="Zhang B."/>
            <person name="Ji P."/>
            <person name="Sakyi L.B."/>
            <person name="Cui X."/>
            <person name="Yuan T."/>
            <person name="Jiang B."/>
            <person name="Yang W."/>
            <person name="Lam T.T.-Y."/>
            <person name="Chang Q."/>
            <person name="Ding S."/>
            <person name="Wang X."/>
            <person name="Zhu J."/>
            <person name="Ruan X."/>
            <person name="Zhao L."/>
            <person name="Wei J."/>
            <person name="Que T."/>
            <person name="Du C."/>
            <person name="Cheng J."/>
            <person name="Dai P."/>
            <person name="Han X."/>
            <person name="Huang E."/>
            <person name="Gao Y."/>
            <person name="Liu J."/>
            <person name="Shao H."/>
            <person name="Ye R."/>
            <person name="Li L."/>
            <person name="Wei W."/>
            <person name="Wang X."/>
            <person name="Wang C."/>
            <person name="Yang T."/>
            <person name="Huo Q."/>
            <person name="Li W."/>
            <person name="Guo W."/>
            <person name="Chen H."/>
            <person name="Zhou L."/>
            <person name="Ni X."/>
            <person name="Tian J."/>
            <person name="Zhou Y."/>
            <person name="Sheng Y."/>
            <person name="Liu T."/>
            <person name="Pan Y."/>
            <person name="Xia L."/>
            <person name="Li J."/>
            <person name="Zhao F."/>
            <person name="Cao W."/>
        </authorList>
    </citation>
    <scope>NUCLEOTIDE SEQUENCE</scope>
    <source>
        <strain evidence="1">Dsil-2018</strain>
    </source>
</reference>
<name>A0ACB8CH94_DERSI</name>
<evidence type="ECO:0000313" key="1">
    <source>
        <dbReference type="EMBL" id="KAH7942084.1"/>
    </source>
</evidence>
<comment type="caution">
    <text evidence="1">The sequence shown here is derived from an EMBL/GenBank/DDBJ whole genome shotgun (WGS) entry which is preliminary data.</text>
</comment>
<gene>
    <name evidence="1" type="ORF">HPB49_020256</name>
</gene>
<accession>A0ACB8CH94</accession>
<dbReference type="EMBL" id="CM023476">
    <property type="protein sequence ID" value="KAH7942084.1"/>
    <property type="molecule type" value="Genomic_DNA"/>
</dbReference>
<keyword evidence="2" id="KW-1185">Reference proteome</keyword>
<organism evidence="1 2">
    <name type="scientific">Dermacentor silvarum</name>
    <name type="common">Tick</name>
    <dbReference type="NCBI Taxonomy" id="543639"/>
    <lineage>
        <taxon>Eukaryota</taxon>
        <taxon>Metazoa</taxon>
        <taxon>Ecdysozoa</taxon>
        <taxon>Arthropoda</taxon>
        <taxon>Chelicerata</taxon>
        <taxon>Arachnida</taxon>
        <taxon>Acari</taxon>
        <taxon>Parasitiformes</taxon>
        <taxon>Ixodida</taxon>
        <taxon>Ixodoidea</taxon>
        <taxon>Ixodidae</taxon>
        <taxon>Rhipicephalinae</taxon>
        <taxon>Dermacentor</taxon>
    </lineage>
</organism>
<proteinExistence type="predicted"/>
<dbReference type="Proteomes" id="UP000821865">
    <property type="component" value="Chromosome 7"/>
</dbReference>
<evidence type="ECO:0000313" key="2">
    <source>
        <dbReference type="Proteomes" id="UP000821865"/>
    </source>
</evidence>
<protein>
    <submittedName>
        <fullName evidence="1">Uncharacterized protein</fullName>
    </submittedName>
</protein>
<sequence>MRAKQDELVAANRALSAKNEALEKKVADLEQYSRLNNLEIKGVPVSQNEDCFSIVKTIGNAIGFPVSPSDLDVVHRVATKSKEKNIITRFCCREKKGEFVLRARKASLRTGQIGFSGSTDAAVFVNDHLTFENKRLFSRALSLKKERSWQFLWTDNCQIKTRQTRRSKVFIIRSENDLRVFN</sequence>